<proteinExistence type="predicted"/>
<evidence type="ECO:0000256" key="1">
    <source>
        <dbReference type="SAM" id="MobiDB-lite"/>
    </source>
</evidence>
<name>A0A6J4ITE5_9CHLR</name>
<feature type="region of interest" description="Disordered" evidence="1">
    <location>
        <begin position="1"/>
        <end position="30"/>
    </location>
</feature>
<organism evidence="2">
    <name type="scientific">uncultured Chloroflexota bacterium</name>
    <dbReference type="NCBI Taxonomy" id="166587"/>
    <lineage>
        <taxon>Bacteria</taxon>
        <taxon>Bacillati</taxon>
        <taxon>Chloroflexota</taxon>
        <taxon>environmental samples</taxon>
    </lineage>
</organism>
<dbReference type="SUPFAM" id="SSF56784">
    <property type="entry name" value="HAD-like"/>
    <property type="match status" value="1"/>
</dbReference>
<protein>
    <recommendedName>
        <fullName evidence="3">HAD family phosphatase</fullName>
    </recommendedName>
</protein>
<dbReference type="InterPro" id="IPR023198">
    <property type="entry name" value="PGP-like_dom2"/>
</dbReference>
<dbReference type="AlphaFoldDB" id="A0A6J4ITE5"/>
<dbReference type="Gene3D" id="1.10.150.240">
    <property type="entry name" value="Putative phosphatase, domain 2"/>
    <property type="match status" value="1"/>
</dbReference>
<gene>
    <name evidence="2" type="ORF">AVDCRST_MAG77-2704</name>
</gene>
<dbReference type="InterPro" id="IPR036412">
    <property type="entry name" value="HAD-like_sf"/>
</dbReference>
<evidence type="ECO:0000313" key="2">
    <source>
        <dbReference type="EMBL" id="CAA9261582.1"/>
    </source>
</evidence>
<dbReference type="Gene3D" id="3.40.50.1000">
    <property type="entry name" value="HAD superfamily/HAD-like"/>
    <property type="match status" value="1"/>
</dbReference>
<dbReference type="InterPro" id="IPR023214">
    <property type="entry name" value="HAD_sf"/>
</dbReference>
<dbReference type="EMBL" id="CADCTC010000155">
    <property type="protein sequence ID" value="CAA9261582.1"/>
    <property type="molecule type" value="Genomic_DNA"/>
</dbReference>
<evidence type="ECO:0008006" key="3">
    <source>
        <dbReference type="Google" id="ProtNLM"/>
    </source>
</evidence>
<sequence>MDNGAAGADEWRDPSTGPSPEGRGEFGGAERMGGLRGYSVVVPGSGSSVFHVPASGAVIFDMDGVLIDSEPVHYTATDGVLGEEGHALT</sequence>
<reference evidence="2" key="1">
    <citation type="submission" date="2020-02" db="EMBL/GenBank/DDBJ databases">
        <authorList>
            <person name="Meier V. D."/>
        </authorList>
    </citation>
    <scope>NUCLEOTIDE SEQUENCE</scope>
    <source>
        <strain evidence="2">AVDCRST_MAG77</strain>
    </source>
</reference>
<accession>A0A6J4ITE5</accession>